<gene>
    <name evidence="1" type="ORF">NCTC11862_00284</name>
</gene>
<evidence type="ECO:0000313" key="2">
    <source>
        <dbReference type="Proteomes" id="UP000254467"/>
    </source>
</evidence>
<dbReference type="NCBIfam" id="TIGR03769">
    <property type="entry name" value="P_ac_wall_RPT"/>
    <property type="match status" value="2"/>
</dbReference>
<dbReference type="NCBIfam" id="NF038134">
    <property type="entry name" value="choice_anch_M"/>
    <property type="match status" value="2"/>
</dbReference>
<organism evidence="1 2">
    <name type="scientific">Corynebacterium pilosum</name>
    <dbReference type="NCBI Taxonomy" id="35756"/>
    <lineage>
        <taxon>Bacteria</taxon>
        <taxon>Bacillati</taxon>
        <taxon>Actinomycetota</taxon>
        <taxon>Actinomycetes</taxon>
        <taxon>Mycobacteriales</taxon>
        <taxon>Corynebacteriaceae</taxon>
        <taxon>Corynebacterium</taxon>
    </lineage>
</organism>
<dbReference type="EMBL" id="UFXQ01000001">
    <property type="protein sequence ID" value="STC68527.1"/>
    <property type="molecule type" value="Genomic_DNA"/>
</dbReference>
<accession>A0A376CK08</accession>
<evidence type="ECO:0000313" key="1">
    <source>
        <dbReference type="EMBL" id="STC68527.1"/>
    </source>
</evidence>
<proteinExistence type="predicted"/>
<dbReference type="Proteomes" id="UP000254467">
    <property type="component" value="Unassembled WGS sequence"/>
</dbReference>
<sequence>MHIDAPKTYWTGETFDLHALENTPLDQAALWVGKGYHARTGQQQYLYELPANNTMADVGKPGEVYYTAPRTPGGNQDPIWWGYGADVQLPAEEFAGGVASMDLLAVEGPGEVELFADYGDESGPERLLGTGPVSPKSVKLHKGLHTHNSTLFTKPGRYVLTYRSTARDLEGNLIASQPQKLAVQVGGQAPKPDPTPSLRARYDEAPAGSTEGYTLSLSAAAEKHNTTIGFHAPGAGDGTLTLLIDGYFLTDLDVVDGRAQWDEALGPLESDIQAVFTPDHGEPGARWISDPLRYEQGAVGETSESADTWVDSTGTERVLQSAEEVHLDSGVLRARLEPAGEGAMRMRLEGDRNLAGFITGGVYDSQEDTVATYEVNSGFNGGQADLLIPYGEWMKGSTVRFRVDAHPTVHAGSAELVLTESLNLEAPVIAEGTLSDVAQPPAKSREPRFCGDKLVLDHGHVDILAGHDDGLTVGQKDETGIHADGAVMRTLDDVVLDVPEGARTVRRGVLEQDRLDFLGSEFYLLPQTQNRELIWPGYNTQALDYSKFEGGVDLRLEPVSVPEGAQWGVFTDQGFGQLDVLADSSAGDHAIETDYPAHVHTNWAFSAPGVYAFDVSYAAKGADGARYESAPQQLVFSVGEGPGMRCRTRTCRSRRRAARAVARRQACGRGWPRS</sequence>
<name>A0A376CK08_9CORY</name>
<reference evidence="1 2" key="1">
    <citation type="submission" date="2018-06" db="EMBL/GenBank/DDBJ databases">
        <authorList>
            <consortium name="Pathogen Informatics"/>
            <person name="Doyle S."/>
        </authorList>
    </citation>
    <scope>NUCLEOTIDE SEQUENCE [LARGE SCALE GENOMIC DNA]</scope>
    <source>
        <strain evidence="1 2">NCTC11862</strain>
    </source>
</reference>
<dbReference type="RefSeq" id="WP_018580706.1">
    <property type="nucleotide sequence ID" value="NZ_LDYD01000006.1"/>
</dbReference>
<dbReference type="InterPro" id="IPR022435">
    <property type="entry name" value="Surface-anchored_actinobac"/>
</dbReference>
<dbReference type="STRING" id="35756.GCA_001044155_01565"/>
<dbReference type="AlphaFoldDB" id="A0A376CK08"/>
<keyword evidence="2" id="KW-1185">Reference proteome</keyword>
<protein>
    <submittedName>
        <fullName evidence="1">Putative surface-anchored membrane protein</fullName>
    </submittedName>
</protein>